<accession>A0A7S3VDI7</accession>
<dbReference type="AlphaFoldDB" id="A0A7S3VDI7"/>
<dbReference type="EMBL" id="HBIO01024378">
    <property type="protein sequence ID" value="CAE0473874.1"/>
    <property type="molecule type" value="Transcribed_RNA"/>
</dbReference>
<feature type="transmembrane region" description="Helical" evidence="5">
    <location>
        <begin position="46"/>
        <end position="69"/>
    </location>
</feature>
<protein>
    <submittedName>
        <fullName evidence="6">Uncharacterized protein</fullName>
    </submittedName>
</protein>
<keyword evidence="2 5" id="KW-0812">Transmembrane</keyword>
<evidence type="ECO:0000256" key="3">
    <source>
        <dbReference type="ARBA" id="ARBA00022989"/>
    </source>
</evidence>
<proteinExistence type="predicted"/>
<comment type="subcellular location">
    <subcellularLocation>
        <location evidence="1">Membrane</location>
        <topology evidence="1">Multi-pass membrane protein</topology>
    </subcellularLocation>
</comment>
<gene>
    <name evidence="6" type="ORF">CDEB00056_LOCUS18727</name>
</gene>
<feature type="transmembrane region" description="Helical" evidence="5">
    <location>
        <begin position="89"/>
        <end position="106"/>
    </location>
</feature>
<evidence type="ECO:0000256" key="5">
    <source>
        <dbReference type="SAM" id="Phobius"/>
    </source>
</evidence>
<sequence length="420" mass="47473">MFVLSFTDLIYSTSVGLTTLPMPTDVGEVYPAFAGRGFGTPLTCTIQGFISTSSVTFIAWVNISLSLYYLLKIRYQTPKEKLRKYFEPIMLVLGLIICLTFTWSYLRRQEINPVPYTPWCSGGDYPFACSEVDINLCIRGGNEKTRGGLEGFKTFLIIYLMIQLVPHAVCFILNYVSVRRREKEAEALQENQPQSPEIETHASSSRHNYSKIIMMQSAMYGVAFFACNIMAPHLIFLPPMNAAPLQVLALILRPLQGFFCMLIFVYDKMYIIRAINRANNIAFRAMLGDLGDEDGDLFPEEKKLTVLGSIKLMVANPSKVPHVVMSDLNILRFHEQDVSWMDVAISAALKTMIISGIKVVLMRIPGIKVLLMRIPGIKVVLGLLVLESTAKVISRIHYLTRISTTTTTKTYPTWEVRFFR</sequence>
<dbReference type="GO" id="GO:0004930">
    <property type="term" value="F:G protein-coupled receptor activity"/>
    <property type="evidence" value="ECO:0007669"/>
    <property type="project" value="TreeGrafter"/>
</dbReference>
<dbReference type="GO" id="GO:0007189">
    <property type="term" value="P:adenylate cyclase-activating G protein-coupled receptor signaling pathway"/>
    <property type="evidence" value="ECO:0007669"/>
    <property type="project" value="TreeGrafter"/>
</dbReference>
<feature type="transmembrane region" description="Helical" evidence="5">
    <location>
        <begin position="218"/>
        <end position="237"/>
    </location>
</feature>
<dbReference type="GO" id="GO:0005886">
    <property type="term" value="C:plasma membrane"/>
    <property type="evidence" value="ECO:0007669"/>
    <property type="project" value="TreeGrafter"/>
</dbReference>
<evidence type="ECO:0000256" key="2">
    <source>
        <dbReference type="ARBA" id="ARBA00022692"/>
    </source>
</evidence>
<name>A0A7S3VDI7_9STRA</name>
<keyword evidence="4 5" id="KW-0472">Membrane</keyword>
<evidence type="ECO:0000256" key="1">
    <source>
        <dbReference type="ARBA" id="ARBA00004141"/>
    </source>
</evidence>
<feature type="transmembrane region" description="Helical" evidence="5">
    <location>
        <begin position="243"/>
        <end position="266"/>
    </location>
</feature>
<dbReference type="SUPFAM" id="SSF81321">
    <property type="entry name" value="Family A G protein-coupled receptor-like"/>
    <property type="match status" value="1"/>
</dbReference>
<dbReference type="PANTHER" id="PTHR23112">
    <property type="entry name" value="G PROTEIN-COUPLED RECEPTOR 157-RELATED"/>
    <property type="match status" value="1"/>
</dbReference>
<evidence type="ECO:0000313" key="6">
    <source>
        <dbReference type="EMBL" id="CAE0473874.1"/>
    </source>
</evidence>
<organism evidence="6">
    <name type="scientific">Chaetoceros debilis</name>
    <dbReference type="NCBI Taxonomy" id="122233"/>
    <lineage>
        <taxon>Eukaryota</taxon>
        <taxon>Sar</taxon>
        <taxon>Stramenopiles</taxon>
        <taxon>Ochrophyta</taxon>
        <taxon>Bacillariophyta</taxon>
        <taxon>Coscinodiscophyceae</taxon>
        <taxon>Chaetocerotophycidae</taxon>
        <taxon>Chaetocerotales</taxon>
        <taxon>Chaetocerotaceae</taxon>
        <taxon>Chaetoceros</taxon>
    </lineage>
</organism>
<feature type="transmembrane region" description="Helical" evidence="5">
    <location>
        <begin position="156"/>
        <end position="176"/>
    </location>
</feature>
<dbReference type="Gene3D" id="1.20.1070.10">
    <property type="entry name" value="Rhodopsin 7-helix transmembrane proteins"/>
    <property type="match status" value="1"/>
</dbReference>
<evidence type="ECO:0000256" key="4">
    <source>
        <dbReference type="ARBA" id="ARBA00023136"/>
    </source>
</evidence>
<keyword evidence="3 5" id="KW-1133">Transmembrane helix</keyword>
<reference evidence="6" key="1">
    <citation type="submission" date="2021-01" db="EMBL/GenBank/DDBJ databases">
        <authorList>
            <person name="Corre E."/>
            <person name="Pelletier E."/>
            <person name="Niang G."/>
            <person name="Scheremetjew M."/>
            <person name="Finn R."/>
            <person name="Kale V."/>
            <person name="Holt S."/>
            <person name="Cochrane G."/>
            <person name="Meng A."/>
            <person name="Brown T."/>
            <person name="Cohen L."/>
        </authorList>
    </citation>
    <scope>NUCLEOTIDE SEQUENCE</scope>
    <source>
        <strain evidence="6">MM31A-1</strain>
    </source>
</reference>
<dbReference type="PANTHER" id="PTHR23112:SF0">
    <property type="entry name" value="TRANSMEMBRANE PROTEIN 116"/>
    <property type="match status" value="1"/>
</dbReference>